<keyword evidence="4 7" id="KW-1133">Transmembrane helix</keyword>
<dbReference type="PANTHER" id="PTHR12677">
    <property type="entry name" value="GOLGI APPARATUS MEMBRANE PROTEIN TVP38-RELATED"/>
    <property type="match status" value="1"/>
</dbReference>
<evidence type="ECO:0000313" key="9">
    <source>
        <dbReference type="EMBL" id="CAE0308200.1"/>
    </source>
</evidence>
<protein>
    <recommendedName>
        <fullName evidence="8">VTT domain-containing protein</fullName>
    </recommendedName>
</protein>
<feature type="transmembrane region" description="Helical" evidence="7">
    <location>
        <begin position="101"/>
        <end position="125"/>
    </location>
</feature>
<dbReference type="InterPro" id="IPR015414">
    <property type="entry name" value="TMEM64"/>
</dbReference>
<dbReference type="InterPro" id="IPR032816">
    <property type="entry name" value="VTT_dom"/>
</dbReference>
<dbReference type="GO" id="GO:0005886">
    <property type="term" value="C:plasma membrane"/>
    <property type="evidence" value="ECO:0007669"/>
    <property type="project" value="UniProtKB-SubCell"/>
</dbReference>
<sequence>MLLGRYLFRSSAAKMAQKYRVIKAIEQVLEKEGLKFTFLLRLCPLIPFNAFNYVMGITSVRFKSYALAGFGMIPGTIVYVFVGTTIGNIADAASGNFDGGVVTLVLLIVGTILAFAAIVYVTIVVKKYLNKQLASDRKTLPEPEEKHDTTDPEKVENPQVNGH</sequence>
<dbReference type="EMBL" id="HBIE01010162">
    <property type="protein sequence ID" value="CAE0308200.1"/>
    <property type="molecule type" value="Transcribed_RNA"/>
</dbReference>
<name>A0A7S3MJB5_9SPIT</name>
<evidence type="ECO:0000256" key="6">
    <source>
        <dbReference type="SAM" id="MobiDB-lite"/>
    </source>
</evidence>
<comment type="subcellular location">
    <subcellularLocation>
        <location evidence="1">Cell membrane</location>
        <topology evidence="1">Multi-pass membrane protein</topology>
    </subcellularLocation>
</comment>
<evidence type="ECO:0000256" key="4">
    <source>
        <dbReference type="ARBA" id="ARBA00022989"/>
    </source>
</evidence>
<dbReference type="PANTHER" id="PTHR12677:SF59">
    <property type="entry name" value="GOLGI APPARATUS MEMBRANE PROTEIN TVP38-RELATED"/>
    <property type="match status" value="1"/>
</dbReference>
<evidence type="ECO:0000256" key="1">
    <source>
        <dbReference type="ARBA" id="ARBA00004651"/>
    </source>
</evidence>
<evidence type="ECO:0000256" key="2">
    <source>
        <dbReference type="ARBA" id="ARBA00022475"/>
    </source>
</evidence>
<organism evidence="9">
    <name type="scientific">Favella ehrenbergii</name>
    <dbReference type="NCBI Taxonomy" id="182087"/>
    <lineage>
        <taxon>Eukaryota</taxon>
        <taxon>Sar</taxon>
        <taxon>Alveolata</taxon>
        <taxon>Ciliophora</taxon>
        <taxon>Intramacronucleata</taxon>
        <taxon>Spirotrichea</taxon>
        <taxon>Choreotrichia</taxon>
        <taxon>Tintinnida</taxon>
        <taxon>Xystonellidae</taxon>
        <taxon>Favella</taxon>
    </lineage>
</organism>
<evidence type="ECO:0000256" key="5">
    <source>
        <dbReference type="ARBA" id="ARBA00023136"/>
    </source>
</evidence>
<reference evidence="9" key="1">
    <citation type="submission" date="2021-01" db="EMBL/GenBank/DDBJ databases">
        <authorList>
            <person name="Corre E."/>
            <person name="Pelletier E."/>
            <person name="Niang G."/>
            <person name="Scheremetjew M."/>
            <person name="Finn R."/>
            <person name="Kale V."/>
            <person name="Holt S."/>
            <person name="Cochrane G."/>
            <person name="Meng A."/>
            <person name="Brown T."/>
            <person name="Cohen L."/>
        </authorList>
    </citation>
    <scope>NUCLEOTIDE SEQUENCE</scope>
    <source>
        <strain evidence="9">Fehren 1</strain>
    </source>
</reference>
<feature type="region of interest" description="Disordered" evidence="6">
    <location>
        <begin position="138"/>
        <end position="163"/>
    </location>
</feature>
<accession>A0A7S3MJB5</accession>
<keyword evidence="5 7" id="KW-0472">Membrane</keyword>
<evidence type="ECO:0000259" key="8">
    <source>
        <dbReference type="Pfam" id="PF09335"/>
    </source>
</evidence>
<dbReference type="AlphaFoldDB" id="A0A7S3MJB5"/>
<gene>
    <name evidence="9" type="ORF">FEHR0123_LOCUS3108</name>
</gene>
<evidence type="ECO:0000256" key="3">
    <source>
        <dbReference type="ARBA" id="ARBA00022692"/>
    </source>
</evidence>
<dbReference type="Pfam" id="PF09335">
    <property type="entry name" value="VTT_dom"/>
    <property type="match status" value="1"/>
</dbReference>
<proteinExistence type="predicted"/>
<feature type="compositionally biased region" description="Basic and acidic residues" evidence="6">
    <location>
        <begin position="138"/>
        <end position="156"/>
    </location>
</feature>
<keyword evidence="3 7" id="KW-0812">Transmembrane</keyword>
<feature type="domain" description="VTT" evidence="8">
    <location>
        <begin position="2"/>
        <end position="84"/>
    </location>
</feature>
<keyword evidence="2" id="KW-1003">Cell membrane</keyword>
<feature type="transmembrane region" description="Helical" evidence="7">
    <location>
        <begin position="67"/>
        <end position="89"/>
    </location>
</feature>
<evidence type="ECO:0000256" key="7">
    <source>
        <dbReference type="SAM" id="Phobius"/>
    </source>
</evidence>